<proteinExistence type="predicted"/>
<feature type="compositionally biased region" description="Polar residues" evidence="1">
    <location>
        <begin position="150"/>
        <end position="166"/>
    </location>
</feature>
<evidence type="ECO:0000313" key="3">
    <source>
        <dbReference type="Proteomes" id="UP001437256"/>
    </source>
</evidence>
<gene>
    <name evidence="2" type="ORF">AAF712_013073</name>
</gene>
<dbReference type="EMBL" id="JBBXMP010000190">
    <property type="protein sequence ID" value="KAL0060147.1"/>
    <property type="molecule type" value="Genomic_DNA"/>
</dbReference>
<accession>A0ABR2ZI91</accession>
<feature type="compositionally biased region" description="Polar residues" evidence="1">
    <location>
        <begin position="109"/>
        <end position="136"/>
    </location>
</feature>
<organism evidence="2 3">
    <name type="scientific">Marasmius tenuissimus</name>
    <dbReference type="NCBI Taxonomy" id="585030"/>
    <lineage>
        <taxon>Eukaryota</taxon>
        <taxon>Fungi</taxon>
        <taxon>Dikarya</taxon>
        <taxon>Basidiomycota</taxon>
        <taxon>Agaricomycotina</taxon>
        <taxon>Agaricomycetes</taxon>
        <taxon>Agaricomycetidae</taxon>
        <taxon>Agaricales</taxon>
        <taxon>Marasmiineae</taxon>
        <taxon>Marasmiaceae</taxon>
        <taxon>Marasmius</taxon>
    </lineage>
</organism>
<feature type="region of interest" description="Disordered" evidence="1">
    <location>
        <begin position="63"/>
        <end position="170"/>
    </location>
</feature>
<comment type="caution">
    <text evidence="2">The sequence shown here is derived from an EMBL/GenBank/DDBJ whole genome shotgun (WGS) entry which is preliminary data.</text>
</comment>
<sequence length="499" mass="54466">MNDDALSSDEKGNHMATIEVAGRKFLIERAGASLQMYECPECRIPGSLSAVMKHFEDVHDDIIRARGRKTRNVGDEPPAKKPRMGHAPSSPSSSPPRQTPSSHVGKPVGSQTKTAQSQLSQSRPSQDPGSQSQSTAHAPDAQLKQLQVHVGSSDSMAVAKPNSTAAPKSISAMAGKSNLAVRAKSKPVAAAAKTQSKLLFAPAAPSATATSASPRSTSSATPSSTAHSSRPSPAPSSRPTPAPSSRPTPPPSSRELFQEPTKADGSLLRNLKDNHEVTGVKLQGEDIFAGYETRKDIFVFLSGAMEQVVNICPVHYFLLPKDLDSGNHPAWQCTEMCAAIGSYFKDVFCPALNVQPLVTCTICLTPIQTSHESFDHIKRCTKGRLPDRSNWQGWWRWVPYVVWRTKALRDVVFPAMGLSPDHFRELLDYAHWLSFPCYWTHPGSRSGAITNLFAVVFVFFTLSSRKKCMIPRKGFMLDVDLPLISSLHDKYRNTFGHDI</sequence>
<evidence type="ECO:0000313" key="2">
    <source>
        <dbReference type="EMBL" id="KAL0060147.1"/>
    </source>
</evidence>
<keyword evidence="3" id="KW-1185">Reference proteome</keyword>
<feature type="compositionally biased region" description="Pro residues" evidence="1">
    <location>
        <begin position="232"/>
        <end position="252"/>
    </location>
</feature>
<evidence type="ECO:0000256" key="1">
    <source>
        <dbReference type="SAM" id="MobiDB-lite"/>
    </source>
</evidence>
<feature type="compositionally biased region" description="Low complexity" evidence="1">
    <location>
        <begin position="204"/>
        <end position="231"/>
    </location>
</feature>
<name>A0ABR2ZI91_9AGAR</name>
<dbReference type="Proteomes" id="UP001437256">
    <property type="component" value="Unassembled WGS sequence"/>
</dbReference>
<reference evidence="2 3" key="1">
    <citation type="submission" date="2024-05" db="EMBL/GenBank/DDBJ databases">
        <title>A draft genome resource for the thread blight pathogen Marasmius tenuissimus strain MS-2.</title>
        <authorList>
            <person name="Yulfo-Soto G.E."/>
            <person name="Baruah I.K."/>
            <person name="Amoako-Attah I."/>
            <person name="Bukari Y."/>
            <person name="Meinhardt L.W."/>
            <person name="Bailey B.A."/>
            <person name="Cohen S.P."/>
        </authorList>
    </citation>
    <scope>NUCLEOTIDE SEQUENCE [LARGE SCALE GENOMIC DNA]</scope>
    <source>
        <strain evidence="2 3">MS-2</strain>
    </source>
</reference>
<feature type="region of interest" description="Disordered" evidence="1">
    <location>
        <begin position="204"/>
        <end position="258"/>
    </location>
</feature>
<protein>
    <submittedName>
        <fullName evidence="2">Uncharacterized protein</fullName>
    </submittedName>
</protein>